<dbReference type="Proteomes" id="UP000615446">
    <property type="component" value="Unassembled WGS sequence"/>
</dbReference>
<reference evidence="1 3" key="1">
    <citation type="submission" date="2017-11" db="EMBL/GenBank/DDBJ databases">
        <title>The genome of Rhizophagus clarus HR1 reveals common genetic basis of auxotrophy among arbuscular mycorrhizal fungi.</title>
        <authorList>
            <person name="Kobayashi Y."/>
        </authorList>
    </citation>
    <scope>NUCLEOTIDE SEQUENCE [LARGE SCALE GENOMIC DNA]</scope>
    <source>
        <strain evidence="1 3">HR1</strain>
    </source>
</reference>
<dbReference type="EMBL" id="BLAL01000338">
    <property type="protein sequence ID" value="GET04062.1"/>
    <property type="molecule type" value="Genomic_DNA"/>
</dbReference>
<dbReference type="OrthoDB" id="2303773at2759"/>
<evidence type="ECO:0000313" key="2">
    <source>
        <dbReference type="EMBL" id="GET04062.1"/>
    </source>
</evidence>
<dbReference type="Proteomes" id="UP000247702">
    <property type="component" value="Unassembled WGS sequence"/>
</dbReference>
<evidence type="ECO:0000313" key="3">
    <source>
        <dbReference type="Proteomes" id="UP000247702"/>
    </source>
</evidence>
<name>A0A2Z6SMB1_9GLOM</name>
<sequence>MLVLGVPLNNETSMIPLNPLQKRLTIPVCPGHHPVYVESECESMYSILITCETDANPPDTDFISYPCRPRETCIQFYVDSPDPDEPPIPHAQCIANEYCREWDNNHRDPLDYACSTSGGYNTGQDPTDLEVAFITYDRNNLPIQVYSMIIYYKDDAIVDYTDVNNISVTIPSYEQGEKIEYCFEAGTENVVTAYGAAQRYSNL</sequence>
<protein>
    <submittedName>
        <fullName evidence="1">Uncharacterized protein</fullName>
    </submittedName>
</protein>
<gene>
    <name evidence="2" type="ORF">RCL2_003036400</name>
    <name evidence="1" type="ORF">RclHR1_00080014</name>
</gene>
<reference evidence="2" key="2">
    <citation type="submission" date="2019-10" db="EMBL/GenBank/DDBJ databases">
        <title>Conservation and host-specific expression of non-tandemly repeated heterogenous ribosome RNA gene in arbuscular mycorrhizal fungi.</title>
        <authorList>
            <person name="Maeda T."/>
            <person name="Kobayashi Y."/>
            <person name="Nakagawa T."/>
            <person name="Ezawa T."/>
            <person name="Yamaguchi K."/>
            <person name="Bino T."/>
            <person name="Nishimoto Y."/>
            <person name="Shigenobu S."/>
            <person name="Kawaguchi M."/>
        </authorList>
    </citation>
    <scope>NUCLEOTIDE SEQUENCE</scope>
    <source>
        <strain evidence="2">HR1</strain>
    </source>
</reference>
<dbReference type="EMBL" id="BEXD01004203">
    <property type="protein sequence ID" value="GBC08237.1"/>
    <property type="molecule type" value="Genomic_DNA"/>
</dbReference>
<dbReference type="AlphaFoldDB" id="A0A2Z6SMB1"/>
<comment type="caution">
    <text evidence="1">The sequence shown here is derived from an EMBL/GenBank/DDBJ whole genome shotgun (WGS) entry which is preliminary data.</text>
</comment>
<organism evidence="1 3">
    <name type="scientific">Rhizophagus clarus</name>
    <dbReference type="NCBI Taxonomy" id="94130"/>
    <lineage>
        <taxon>Eukaryota</taxon>
        <taxon>Fungi</taxon>
        <taxon>Fungi incertae sedis</taxon>
        <taxon>Mucoromycota</taxon>
        <taxon>Glomeromycotina</taxon>
        <taxon>Glomeromycetes</taxon>
        <taxon>Glomerales</taxon>
        <taxon>Glomeraceae</taxon>
        <taxon>Rhizophagus</taxon>
    </lineage>
</organism>
<keyword evidence="3" id="KW-1185">Reference proteome</keyword>
<accession>A0A2Z6SMB1</accession>
<proteinExistence type="predicted"/>
<evidence type="ECO:0000313" key="1">
    <source>
        <dbReference type="EMBL" id="GBC08237.1"/>
    </source>
</evidence>